<proteinExistence type="predicted"/>
<reference evidence="2 3" key="1">
    <citation type="submission" date="2019-03" db="EMBL/GenBank/DDBJ databases">
        <title>Metabolic potential of uncultured bacteria and archaea associated with petroleum seepage in deep-sea sediments.</title>
        <authorList>
            <person name="Dong X."/>
            <person name="Hubert C."/>
        </authorList>
    </citation>
    <scope>NUCLEOTIDE SEQUENCE [LARGE SCALE GENOMIC DNA]</scope>
    <source>
        <strain evidence="2">E44_bin92</strain>
    </source>
</reference>
<organism evidence="2 3">
    <name type="scientific">Aerophobetes bacterium</name>
    <dbReference type="NCBI Taxonomy" id="2030807"/>
    <lineage>
        <taxon>Bacteria</taxon>
        <taxon>Candidatus Aerophobota</taxon>
    </lineage>
</organism>
<keyword evidence="2" id="KW-0031">Aminopeptidase</keyword>
<evidence type="ECO:0000256" key="1">
    <source>
        <dbReference type="ARBA" id="ARBA00022723"/>
    </source>
</evidence>
<dbReference type="InterPro" id="IPR052170">
    <property type="entry name" value="M29_Exopeptidase"/>
</dbReference>
<dbReference type="Proteomes" id="UP000320781">
    <property type="component" value="Unassembled WGS sequence"/>
</dbReference>
<evidence type="ECO:0000313" key="3">
    <source>
        <dbReference type="Proteomes" id="UP000320781"/>
    </source>
</evidence>
<dbReference type="EMBL" id="SOKU01000331">
    <property type="protein sequence ID" value="TES84389.1"/>
    <property type="molecule type" value="Genomic_DNA"/>
</dbReference>
<accession>A0A523QG47</accession>
<dbReference type="Pfam" id="PF26233">
    <property type="entry name" value="NicX"/>
    <property type="match status" value="1"/>
</dbReference>
<protein>
    <submittedName>
        <fullName evidence="2">Aminopeptidase</fullName>
    </submittedName>
</protein>
<dbReference type="PANTHER" id="PTHR34448">
    <property type="entry name" value="AMINOPEPTIDASE"/>
    <property type="match status" value="1"/>
</dbReference>
<dbReference type="PANTHER" id="PTHR34448:SF1">
    <property type="entry name" value="BLL6088 PROTEIN"/>
    <property type="match status" value="1"/>
</dbReference>
<dbReference type="AlphaFoldDB" id="A0A523QG47"/>
<evidence type="ECO:0000313" key="2">
    <source>
        <dbReference type="EMBL" id="TES84389.1"/>
    </source>
</evidence>
<keyword evidence="2" id="KW-0645">Protease</keyword>
<keyword evidence="2" id="KW-0378">Hydrolase</keyword>
<dbReference type="GO" id="GO:0004177">
    <property type="term" value="F:aminopeptidase activity"/>
    <property type="evidence" value="ECO:0007669"/>
    <property type="project" value="UniProtKB-KW"/>
</dbReference>
<comment type="caution">
    <text evidence="2">The sequence shown here is derived from an EMBL/GenBank/DDBJ whole genome shotgun (WGS) entry which is preliminary data.</text>
</comment>
<sequence>MFFYEYELGKATSILARDLFKLKPGETFVITADTECDARVVDATAAAAFSVGAKPMVIWLASPLGVGKAADPMLPVEALTAALKEADAWVEFNNQWLLYSTPYDIAMKENKKLRHLNLVGMNPDMMTRCIGRVDYPTLHEFMEKITEITVDAKHVRLTTPAGEDVEFDNAKIEGGKQNPNYLITLETGRADVPGSHMMAGQILWTPDLESVNGTIVFDGSLVPPCGKLEEPVRLTIRAGEIIKVEGGKEAREFETWMRSFNHPRMLKLAHLSYGFNPGAKLTGDIVEDERVWGCTEWGVGNIGAILIRPNGIPAPSHSDGICLNTSIWLDGKQIMEEGRQIDPDLAKLAQKLGKA</sequence>
<dbReference type="GO" id="GO:0046872">
    <property type="term" value="F:metal ion binding"/>
    <property type="evidence" value="ECO:0007669"/>
    <property type="project" value="UniProtKB-KW"/>
</dbReference>
<keyword evidence="1" id="KW-0479">Metal-binding</keyword>
<name>A0A523QG47_UNCAE</name>
<dbReference type="InterPro" id="IPR058739">
    <property type="entry name" value="NicX"/>
</dbReference>
<gene>
    <name evidence="2" type="ORF">E3J95_06725</name>
</gene>
<dbReference type="SUPFAM" id="SSF144052">
    <property type="entry name" value="Thermophilic metalloprotease-like"/>
    <property type="match status" value="1"/>
</dbReference>